<comment type="caution">
    <text evidence="1">The sequence shown here is derived from an EMBL/GenBank/DDBJ whole genome shotgun (WGS) entry which is preliminary data.</text>
</comment>
<proteinExistence type="predicted"/>
<gene>
    <name evidence="1" type="ORF">FSP39_004625</name>
</gene>
<dbReference type="InterPro" id="IPR011042">
    <property type="entry name" value="6-blade_b-propeller_TolB-like"/>
</dbReference>
<dbReference type="Proteomes" id="UP001186944">
    <property type="component" value="Unassembled WGS sequence"/>
</dbReference>
<dbReference type="Gene3D" id="2.120.10.30">
    <property type="entry name" value="TolB, C-terminal domain"/>
    <property type="match status" value="1"/>
</dbReference>
<reference evidence="1" key="1">
    <citation type="submission" date="2019-08" db="EMBL/GenBank/DDBJ databases">
        <title>The improved chromosome-level genome for the pearl oyster Pinctada fucata martensii using PacBio sequencing and Hi-C.</title>
        <authorList>
            <person name="Zheng Z."/>
        </authorList>
    </citation>
    <scope>NUCLEOTIDE SEQUENCE</scope>
    <source>
        <strain evidence="1">ZZ-2019</strain>
        <tissue evidence="1">Adductor muscle</tissue>
    </source>
</reference>
<keyword evidence="2" id="KW-1185">Reference proteome</keyword>
<evidence type="ECO:0000313" key="1">
    <source>
        <dbReference type="EMBL" id="KAK3092584.1"/>
    </source>
</evidence>
<evidence type="ECO:0000313" key="2">
    <source>
        <dbReference type="Proteomes" id="UP001186944"/>
    </source>
</evidence>
<name>A0AA88XV11_PINIB</name>
<evidence type="ECO:0008006" key="3">
    <source>
        <dbReference type="Google" id="ProtNLM"/>
    </source>
</evidence>
<protein>
    <recommendedName>
        <fullName evidence="3">Tripartite motif-containing protein 2</fullName>
    </recommendedName>
</protein>
<dbReference type="AlphaFoldDB" id="A0AA88XV11"/>
<dbReference type="EMBL" id="VSWD01000009">
    <property type="protein sequence ID" value="KAK3092584.1"/>
    <property type="molecule type" value="Genomic_DNA"/>
</dbReference>
<sequence>MGKIDYKQNRGNPMHDSFEQIEERFKIKTSNFRANIYGRSIEPVSKHAAWVSDHSSEVVYLYDSQGKKLRSDVIRGSRGILDIAVCNNGDIIVSREDLKVSLLSVKGVLTTLIDTAPFVPTGICLTNKGKIVVGMSDQGGKNHVAVYTRYGKSKLRKITGRLKHNTHLFTFPYRVTVIENQIIALNHWENIVSVNENSGKLNWQYDGGLARRDKEFGPVGLCSDRFSHVFVTDDNNHCIHIIDGKGITAENHIYNHEKRDIFKTLGNRCGQSECENMVWKREL</sequence>
<organism evidence="1 2">
    <name type="scientific">Pinctada imbricata</name>
    <name type="common">Atlantic pearl-oyster</name>
    <name type="synonym">Pinctada martensii</name>
    <dbReference type="NCBI Taxonomy" id="66713"/>
    <lineage>
        <taxon>Eukaryota</taxon>
        <taxon>Metazoa</taxon>
        <taxon>Spiralia</taxon>
        <taxon>Lophotrochozoa</taxon>
        <taxon>Mollusca</taxon>
        <taxon>Bivalvia</taxon>
        <taxon>Autobranchia</taxon>
        <taxon>Pteriomorphia</taxon>
        <taxon>Pterioida</taxon>
        <taxon>Pterioidea</taxon>
        <taxon>Pteriidae</taxon>
        <taxon>Pinctada</taxon>
    </lineage>
</organism>
<accession>A0AA88XV11</accession>
<dbReference type="SUPFAM" id="SSF63829">
    <property type="entry name" value="Calcium-dependent phosphotriesterase"/>
    <property type="match status" value="1"/>
</dbReference>